<dbReference type="PANTHER" id="PTHR10241">
    <property type="entry name" value="LETHAL 2 GIANT LARVAE PROTEIN"/>
    <property type="match status" value="1"/>
</dbReference>
<proteinExistence type="predicted"/>
<feature type="compositionally biased region" description="Polar residues" evidence="1">
    <location>
        <begin position="325"/>
        <end position="335"/>
    </location>
</feature>
<dbReference type="Gene3D" id="2.130.10.10">
    <property type="entry name" value="YVTN repeat-like/Quinoprotein amine dehydrogenase"/>
    <property type="match status" value="1"/>
</dbReference>
<feature type="region of interest" description="Disordered" evidence="1">
    <location>
        <begin position="325"/>
        <end position="348"/>
    </location>
</feature>
<evidence type="ECO:0000256" key="1">
    <source>
        <dbReference type="SAM" id="MobiDB-lite"/>
    </source>
</evidence>
<accession>A0A438J272</accession>
<reference evidence="2 3" key="1">
    <citation type="journal article" date="2018" name="PLoS Genet.">
        <title>Population sequencing reveals clonal diversity and ancestral inbreeding in the grapevine cultivar Chardonnay.</title>
        <authorList>
            <person name="Roach M.J."/>
            <person name="Johnson D.L."/>
            <person name="Bohlmann J."/>
            <person name="van Vuuren H.J."/>
            <person name="Jones S.J."/>
            <person name="Pretorius I.S."/>
            <person name="Schmidt S.A."/>
            <person name="Borneman A.R."/>
        </authorList>
    </citation>
    <scope>NUCLEOTIDE SEQUENCE [LARGE SCALE GENOMIC DNA]</scope>
    <source>
        <strain evidence="3">cv. Chardonnay</strain>
        <tissue evidence="2">Leaf</tissue>
    </source>
</reference>
<feature type="compositionally biased region" description="Basic and acidic residues" evidence="1">
    <location>
        <begin position="336"/>
        <end position="348"/>
    </location>
</feature>
<evidence type="ECO:0000313" key="3">
    <source>
        <dbReference type="Proteomes" id="UP000288805"/>
    </source>
</evidence>
<dbReference type="InterPro" id="IPR015943">
    <property type="entry name" value="WD40/YVTN_repeat-like_dom_sf"/>
</dbReference>
<dbReference type="PANTHER" id="PTHR10241:SF38">
    <property type="entry name" value="TRANSDUCIN FAMILY PROTEIN _ WD-40 REPEAT FAMILY PROTEIN"/>
    <property type="match status" value="1"/>
</dbReference>
<dbReference type="SUPFAM" id="SSF50978">
    <property type="entry name" value="WD40 repeat-like"/>
    <property type="match status" value="1"/>
</dbReference>
<comment type="caution">
    <text evidence="2">The sequence shown here is derived from an EMBL/GenBank/DDBJ whole genome shotgun (WGS) entry which is preliminary data.</text>
</comment>
<name>A0A438J272_VITVI</name>
<dbReference type="EMBL" id="QGNW01000067">
    <property type="protein sequence ID" value="RVX03044.1"/>
    <property type="molecule type" value="Genomic_DNA"/>
</dbReference>
<dbReference type="AlphaFoldDB" id="A0A438J272"/>
<gene>
    <name evidence="2" type="ORF">CK203_016797</name>
</gene>
<dbReference type="Proteomes" id="UP000288805">
    <property type="component" value="Unassembled WGS sequence"/>
</dbReference>
<protein>
    <submittedName>
        <fullName evidence="2">Uncharacterized protein</fullName>
    </submittedName>
</protein>
<evidence type="ECO:0000313" key="2">
    <source>
        <dbReference type="EMBL" id="RVX03044.1"/>
    </source>
</evidence>
<organism evidence="2 3">
    <name type="scientific">Vitis vinifera</name>
    <name type="common">Grape</name>
    <dbReference type="NCBI Taxonomy" id="29760"/>
    <lineage>
        <taxon>Eukaryota</taxon>
        <taxon>Viridiplantae</taxon>
        <taxon>Streptophyta</taxon>
        <taxon>Embryophyta</taxon>
        <taxon>Tracheophyta</taxon>
        <taxon>Spermatophyta</taxon>
        <taxon>Magnoliopsida</taxon>
        <taxon>eudicotyledons</taxon>
        <taxon>Gunneridae</taxon>
        <taxon>Pentapetalae</taxon>
        <taxon>rosids</taxon>
        <taxon>Vitales</taxon>
        <taxon>Vitaceae</taxon>
        <taxon>Viteae</taxon>
        <taxon>Vitis</taxon>
    </lineage>
</organism>
<sequence>MLDISGILSLDWSSGIENLKCVGRLDLTLNGSFADMILLPKSGVPGSSAVLHYFAISCGYAYCGTIHDCGKAQFGTWRWKLARAFSEEVASDWWPPCKLSFAADNGLERMYIAGYQDGSVRIWDATYPALSLVFAFKSEVKGIEVAGVGASVSALDFCSLNLSLAIGNECGLIHLYQLLGSSDDTNLHFVTETEHEVHNLHQENEPQCTALFSLLNSPVTVLDTNSLSVLFHTSCIAGSSSPLISLAVKTFSDSPYLINSPKDSELKSSNDTGNGIILFLTKDAHIVVIDGTTGSMISSQLTHPEESTAISMYIFGNTSISKVSGEKNTLNSPRNSEAKSEPAKPLEVEPHSPIRARYSEQSLMGLLVLLCCEDALYLYSLKSVIQGDNVSIQKVNLVKPCRWTTTFKKDEKESGLVLLYQSGDIEIRSLPELEVVGEYSLMSIIRWNFKANMDKAISSSDRGQIILVDIFLAF</sequence>
<dbReference type="InterPro" id="IPR036322">
    <property type="entry name" value="WD40_repeat_dom_sf"/>
</dbReference>